<comment type="caution">
    <text evidence="3">The sequence shown here is derived from an EMBL/GenBank/DDBJ whole genome shotgun (WGS) entry which is preliminary data.</text>
</comment>
<evidence type="ECO:0000313" key="3">
    <source>
        <dbReference type="EMBL" id="MDQ0546083.1"/>
    </source>
</evidence>
<feature type="domain" description="AB hydrolase-1" evidence="2">
    <location>
        <begin position="49"/>
        <end position="288"/>
    </location>
</feature>
<dbReference type="InterPro" id="IPR000639">
    <property type="entry name" value="Epox_hydrolase-like"/>
</dbReference>
<evidence type="ECO:0000313" key="4">
    <source>
        <dbReference type="Proteomes" id="UP001223420"/>
    </source>
</evidence>
<dbReference type="AlphaFoldDB" id="A0AAJ1TYL9"/>
<feature type="region of interest" description="Disordered" evidence="1">
    <location>
        <begin position="1"/>
        <end position="23"/>
    </location>
</feature>
<evidence type="ECO:0000256" key="1">
    <source>
        <dbReference type="SAM" id="MobiDB-lite"/>
    </source>
</evidence>
<dbReference type="InterPro" id="IPR000073">
    <property type="entry name" value="AB_hydrolase_1"/>
</dbReference>
<sequence length="301" mass="32397">MPVAAHSLPGPARPTSGEQADPRIVPRRFVQLPDERTIAYAETGSGPDLVAIHGTLMCLEDQWLGPVPALAEHFRVVAVDRPGHGFSLRPRGRGADIWDQATQIRAAVRELGLERPVILGHSFGAAIALAYGMLYPDEIAGIVSLAPVCFPELRLEHLLFGPRALPLGGDLLTRILHASSDPALLPLLWNAMFLPQAMPQQFRQNFPFELAGRAAQITAEGEDAGWLWPALTRSAMGYSSLRVPTRILCGGADIVVNSYLHGVVAARLIPGASLEMVAGAGHMFPHSHPEVVVRAALSLRN</sequence>
<dbReference type="PANTHER" id="PTHR43798:SF33">
    <property type="entry name" value="HYDROLASE, PUTATIVE (AFU_ORTHOLOGUE AFUA_2G14860)-RELATED"/>
    <property type="match status" value="1"/>
</dbReference>
<accession>A0AAJ1TYL9</accession>
<name>A0AAJ1TYL9_9HYPH</name>
<dbReference type="EMBL" id="JAUSWL010000012">
    <property type="protein sequence ID" value="MDQ0546083.1"/>
    <property type="molecule type" value="Genomic_DNA"/>
</dbReference>
<reference evidence="3" key="1">
    <citation type="submission" date="2023-07" db="EMBL/GenBank/DDBJ databases">
        <title>Genomic Encyclopedia of Type Strains, Phase IV (KMG-IV): sequencing the most valuable type-strain genomes for metagenomic binning, comparative biology and taxonomic classification.</title>
        <authorList>
            <person name="Goeker M."/>
        </authorList>
    </citation>
    <scope>NUCLEOTIDE SEQUENCE</scope>
    <source>
        <strain evidence="3">DSM 19569</strain>
    </source>
</reference>
<dbReference type="GO" id="GO:0003824">
    <property type="term" value="F:catalytic activity"/>
    <property type="evidence" value="ECO:0007669"/>
    <property type="project" value="InterPro"/>
</dbReference>
<dbReference type="PRINTS" id="PR00412">
    <property type="entry name" value="EPOXHYDRLASE"/>
</dbReference>
<proteinExistence type="predicted"/>
<dbReference type="Proteomes" id="UP001223420">
    <property type="component" value="Unassembled WGS sequence"/>
</dbReference>
<dbReference type="Gene3D" id="3.40.50.1820">
    <property type="entry name" value="alpha/beta hydrolase"/>
    <property type="match status" value="1"/>
</dbReference>
<organism evidence="3 4">
    <name type="scientific">Methylobacterium brachiatum</name>
    <dbReference type="NCBI Taxonomy" id="269660"/>
    <lineage>
        <taxon>Bacteria</taxon>
        <taxon>Pseudomonadati</taxon>
        <taxon>Pseudomonadota</taxon>
        <taxon>Alphaproteobacteria</taxon>
        <taxon>Hyphomicrobiales</taxon>
        <taxon>Methylobacteriaceae</taxon>
        <taxon>Methylobacterium</taxon>
    </lineage>
</organism>
<dbReference type="SUPFAM" id="SSF53474">
    <property type="entry name" value="alpha/beta-Hydrolases"/>
    <property type="match status" value="1"/>
</dbReference>
<dbReference type="PRINTS" id="PR00111">
    <property type="entry name" value="ABHYDROLASE"/>
</dbReference>
<dbReference type="GO" id="GO:0016020">
    <property type="term" value="C:membrane"/>
    <property type="evidence" value="ECO:0007669"/>
    <property type="project" value="TreeGrafter"/>
</dbReference>
<dbReference type="PANTHER" id="PTHR43798">
    <property type="entry name" value="MONOACYLGLYCEROL LIPASE"/>
    <property type="match status" value="1"/>
</dbReference>
<dbReference type="Pfam" id="PF00561">
    <property type="entry name" value="Abhydrolase_1"/>
    <property type="match status" value="1"/>
</dbReference>
<protein>
    <submittedName>
        <fullName evidence="3">Pimeloyl-ACP methyl ester carboxylesterase</fullName>
    </submittedName>
</protein>
<evidence type="ECO:0000259" key="2">
    <source>
        <dbReference type="Pfam" id="PF00561"/>
    </source>
</evidence>
<dbReference type="RefSeq" id="WP_230367613.1">
    <property type="nucleotide sequence ID" value="NZ_JAJALK010000013.1"/>
</dbReference>
<gene>
    <name evidence="3" type="ORF">QO001_005032</name>
</gene>
<dbReference type="InterPro" id="IPR029058">
    <property type="entry name" value="AB_hydrolase_fold"/>
</dbReference>
<dbReference type="InterPro" id="IPR050266">
    <property type="entry name" value="AB_hydrolase_sf"/>
</dbReference>